<feature type="non-terminal residue" evidence="1">
    <location>
        <position position="1"/>
    </location>
</feature>
<comment type="caution">
    <text evidence="1">The sequence shown here is derived from an EMBL/GenBank/DDBJ whole genome shotgun (WGS) entry which is preliminary data.</text>
</comment>
<sequence length="110" mass="12954">LKLIPRKPKKKQQLGTNEKKPSIKVLLKAFIFWTTNRKFPNKYSKIRRSPDNNVPEPIDDWEGVLDATSNEKICYQEIIDINKLRIVYIIQVLMHHFQLCIAYMAEVSLV</sequence>
<dbReference type="EMBL" id="JAPWTK010001494">
    <property type="protein sequence ID" value="KAJ8932315.1"/>
    <property type="molecule type" value="Genomic_DNA"/>
</dbReference>
<dbReference type="Proteomes" id="UP001162162">
    <property type="component" value="Unassembled WGS sequence"/>
</dbReference>
<evidence type="ECO:0000313" key="1">
    <source>
        <dbReference type="EMBL" id="KAJ8932315.1"/>
    </source>
</evidence>
<name>A0AAV8X1N6_9CUCU</name>
<proteinExistence type="predicted"/>
<gene>
    <name evidence="1" type="ORF">NQ318_011938</name>
</gene>
<organism evidence="1 2">
    <name type="scientific">Aromia moschata</name>
    <dbReference type="NCBI Taxonomy" id="1265417"/>
    <lineage>
        <taxon>Eukaryota</taxon>
        <taxon>Metazoa</taxon>
        <taxon>Ecdysozoa</taxon>
        <taxon>Arthropoda</taxon>
        <taxon>Hexapoda</taxon>
        <taxon>Insecta</taxon>
        <taxon>Pterygota</taxon>
        <taxon>Neoptera</taxon>
        <taxon>Endopterygota</taxon>
        <taxon>Coleoptera</taxon>
        <taxon>Polyphaga</taxon>
        <taxon>Cucujiformia</taxon>
        <taxon>Chrysomeloidea</taxon>
        <taxon>Cerambycidae</taxon>
        <taxon>Cerambycinae</taxon>
        <taxon>Callichromatini</taxon>
        <taxon>Aromia</taxon>
    </lineage>
</organism>
<protein>
    <submittedName>
        <fullName evidence="1">Uncharacterized protein</fullName>
    </submittedName>
</protein>
<evidence type="ECO:0000313" key="2">
    <source>
        <dbReference type="Proteomes" id="UP001162162"/>
    </source>
</evidence>
<keyword evidence="2" id="KW-1185">Reference proteome</keyword>
<accession>A0AAV8X1N6</accession>
<dbReference type="AlphaFoldDB" id="A0AAV8X1N6"/>
<reference evidence="1" key="1">
    <citation type="journal article" date="2023" name="Insect Mol. Biol.">
        <title>Genome sequencing provides insights into the evolution of gene families encoding plant cell wall-degrading enzymes in longhorned beetles.</title>
        <authorList>
            <person name="Shin N.R."/>
            <person name="Okamura Y."/>
            <person name="Kirsch R."/>
            <person name="Pauchet Y."/>
        </authorList>
    </citation>
    <scope>NUCLEOTIDE SEQUENCE</scope>
    <source>
        <strain evidence="1">AMC_N1</strain>
    </source>
</reference>